<feature type="compositionally biased region" description="Polar residues" evidence="1">
    <location>
        <begin position="753"/>
        <end position="764"/>
    </location>
</feature>
<dbReference type="Proteomes" id="UP000678393">
    <property type="component" value="Unassembled WGS sequence"/>
</dbReference>
<proteinExistence type="predicted"/>
<feature type="region of interest" description="Disordered" evidence="1">
    <location>
        <begin position="1074"/>
        <end position="1115"/>
    </location>
</feature>
<feature type="compositionally biased region" description="Low complexity" evidence="1">
    <location>
        <begin position="649"/>
        <end position="665"/>
    </location>
</feature>
<feature type="compositionally biased region" description="Low complexity" evidence="1">
    <location>
        <begin position="340"/>
        <end position="351"/>
    </location>
</feature>
<feature type="compositionally biased region" description="Polar residues" evidence="1">
    <location>
        <begin position="814"/>
        <end position="825"/>
    </location>
</feature>
<feature type="region of interest" description="Disordered" evidence="1">
    <location>
        <begin position="809"/>
        <end position="828"/>
    </location>
</feature>
<dbReference type="OrthoDB" id="1060785at2759"/>
<feature type="compositionally biased region" description="Basic and acidic residues" evidence="1">
    <location>
        <begin position="671"/>
        <end position="682"/>
    </location>
</feature>
<feature type="region of interest" description="Disordered" evidence="1">
    <location>
        <begin position="190"/>
        <end position="215"/>
    </location>
</feature>
<feature type="compositionally biased region" description="Low complexity" evidence="1">
    <location>
        <begin position="486"/>
        <end position="496"/>
    </location>
</feature>
<feature type="compositionally biased region" description="Basic and acidic residues" evidence="1">
    <location>
        <begin position="570"/>
        <end position="580"/>
    </location>
</feature>
<feature type="compositionally biased region" description="Polar residues" evidence="1">
    <location>
        <begin position="1"/>
        <end position="12"/>
    </location>
</feature>
<reference evidence="2" key="1">
    <citation type="submission" date="2021-04" db="EMBL/GenBank/DDBJ databases">
        <authorList>
            <consortium name="Molecular Ecology Group"/>
        </authorList>
    </citation>
    <scope>NUCLEOTIDE SEQUENCE</scope>
</reference>
<evidence type="ECO:0000313" key="3">
    <source>
        <dbReference type="Proteomes" id="UP000678393"/>
    </source>
</evidence>
<feature type="region of interest" description="Disordered" evidence="1">
    <location>
        <begin position="533"/>
        <end position="580"/>
    </location>
</feature>
<feature type="compositionally biased region" description="Polar residues" evidence="1">
    <location>
        <begin position="414"/>
        <end position="432"/>
    </location>
</feature>
<feature type="region of interest" description="Disordered" evidence="1">
    <location>
        <begin position="1"/>
        <end position="20"/>
    </location>
</feature>
<evidence type="ECO:0000256" key="1">
    <source>
        <dbReference type="SAM" id="MobiDB-lite"/>
    </source>
</evidence>
<feature type="compositionally biased region" description="Low complexity" evidence="1">
    <location>
        <begin position="689"/>
        <end position="710"/>
    </location>
</feature>
<feature type="region of interest" description="Disordered" evidence="1">
    <location>
        <begin position="293"/>
        <end position="355"/>
    </location>
</feature>
<feature type="region of interest" description="Disordered" evidence="1">
    <location>
        <begin position="414"/>
        <end position="462"/>
    </location>
</feature>
<dbReference type="EMBL" id="CAJHNH020001181">
    <property type="protein sequence ID" value="CAG5121883.1"/>
    <property type="molecule type" value="Genomic_DNA"/>
</dbReference>
<organism evidence="2 3">
    <name type="scientific">Candidula unifasciata</name>
    <dbReference type="NCBI Taxonomy" id="100452"/>
    <lineage>
        <taxon>Eukaryota</taxon>
        <taxon>Metazoa</taxon>
        <taxon>Spiralia</taxon>
        <taxon>Lophotrochozoa</taxon>
        <taxon>Mollusca</taxon>
        <taxon>Gastropoda</taxon>
        <taxon>Heterobranchia</taxon>
        <taxon>Euthyneura</taxon>
        <taxon>Panpulmonata</taxon>
        <taxon>Eupulmonata</taxon>
        <taxon>Stylommatophora</taxon>
        <taxon>Helicina</taxon>
        <taxon>Helicoidea</taxon>
        <taxon>Geomitridae</taxon>
        <taxon>Candidula</taxon>
    </lineage>
</organism>
<feature type="region of interest" description="Disordered" evidence="1">
    <location>
        <begin position="753"/>
        <end position="790"/>
    </location>
</feature>
<name>A0A8S3YXM3_9EUPU</name>
<comment type="caution">
    <text evidence="2">The sequence shown here is derived from an EMBL/GenBank/DDBJ whole genome shotgun (WGS) entry which is preliminary data.</text>
</comment>
<accession>A0A8S3YXM3</accession>
<feature type="compositionally biased region" description="Low complexity" evidence="1">
    <location>
        <begin position="62"/>
        <end position="75"/>
    </location>
</feature>
<protein>
    <submittedName>
        <fullName evidence="2">Uncharacterized protein</fullName>
    </submittedName>
</protein>
<feature type="compositionally biased region" description="Low complexity" evidence="1">
    <location>
        <begin position="318"/>
        <end position="332"/>
    </location>
</feature>
<feature type="compositionally biased region" description="Polar residues" evidence="1">
    <location>
        <begin position="76"/>
        <end position="94"/>
    </location>
</feature>
<keyword evidence="3" id="KW-1185">Reference proteome</keyword>
<gene>
    <name evidence="2" type="ORF">CUNI_LOCUS7441</name>
</gene>
<dbReference type="AlphaFoldDB" id="A0A8S3YXM3"/>
<feature type="compositionally biased region" description="Polar residues" evidence="1">
    <location>
        <begin position="123"/>
        <end position="136"/>
    </location>
</feature>
<feature type="compositionally biased region" description="Polar residues" evidence="1">
    <location>
        <begin position="497"/>
        <end position="512"/>
    </location>
</feature>
<feature type="region of interest" description="Disordered" evidence="1">
    <location>
        <begin position="597"/>
        <end position="716"/>
    </location>
</feature>
<feature type="compositionally biased region" description="Polar residues" evidence="1">
    <location>
        <begin position="550"/>
        <end position="569"/>
    </location>
</feature>
<feature type="compositionally biased region" description="Low complexity" evidence="1">
    <location>
        <begin position="533"/>
        <end position="547"/>
    </location>
</feature>
<sequence length="1133" mass="123773">MTRTASTESQVGPGSYYYFDSNTIPRAQAKKYDFPWDSLPKDWTTSVKLRAISKRRKEDRQSSSGNWSQSGYSSNRQSVDSAKSSVPSTMSQYSLGKDSGRDSPRSAGERDGLDMGYMGDAASTESISDTKSLSNTDSDDWIRSLAEQAANRGDVTSTSAEALASLSRLTKQNIRNLDILIPGRTHLRQKRNELEDDGESDSGLKRSTNTLLDDDDEDYDLIMPRVRETKSLQSVIGYSSMRNGSVFTDSSSAVSAPDLASVSFGNLPLPNISEDDAIDVNFSEDVAGEVEYGNSGTLKAKKKQNKTKKVPPPPPPRTTSVNSSNNQTQSGSDEALNSLDDSPTSVETSSESSDHETIYARLKMKTSISAHTFPSWCVGLASDEDELQDRLHAESSEVEELFSGKDSWISGTLPRTNAVSHPNETDQATNSWPRIKRINPQQSGILKTTEKDKTKPAASNPKVLNFDPVVNLFDATSPHSVQMPLSRLSSSDESSSPNHARSLNMLSTVSSNQDKKGVIWSDDLRYPFYNSGSTESNLTSSNLSPESSDVRQSSTVSKAATGSNITQITHSDKNNNRSKDTNFVHADSLALKQEFKNQSTTHQNHSHPLELQLQPPLTGGYVRTNAPISHGNFHQLMMRSSHTDRRRSSPSVAAAAGSSSSTSNSGNEDSCEIKGSKVSDSVKRRRSDLYSPSDSGYGSPPVSSQPSSQVFTYSSSKTPQQQYSSIVHAQIHSAHVPSSSSMNTETINKNTRTSFSFASESNSRPDYPNTLRQMSNQSTESLSSQFSISSTQQLIPKIPKTDLSQPVLHRENSTESMHSNSSGARSDSYRVAMSAEGDETSLIPNKISNISNSSSINSNSINSNSSILRKTRGEHRSQLTKSLPAPVPAMYADDAVGRADSYRCAVRNTQSLLFADAYGRNSSYRLATCEEDVVITDNRMDACNLWTGKTGTTRDMRRMGITDVDQLKHYNNESDESDKSGNRRSLAKISNTVHAKKKLSAQTETEGLINPPKSSSSEHKRFMRPSSKDKAKQKTQSSTYIRFDPIFESGEDLRASNESLRPPSIVSIRTLTQVDSSETVTSENTSLIRGKVASASPPRKRSSSQGRRDDKSSLSIFGSIKTTIRSIGGTKGD</sequence>
<feature type="compositionally biased region" description="Basic and acidic residues" evidence="1">
    <location>
        <begin position="98"/>
        <end position="113"/>
    </location>
</feature>
<feature type="compositionally biased region" description="Basic and acidic residues" evidence="1">
    <location>
        <begin position="1016"/>
        <end position="1032"/>
    </location>
</feature>
<feature type="region of interest" description="Disordered" evidence="1">
    <location>
        <begin position="49"/>
        <end position="136"/>
    </location>
</feature>
<feature type="compositionally biased region" description="Polar residues" evidence="1">
    <location>
        <begin position="1074"/>
        <end position="1087"/>
    </location>
</feature>
<feature type="compositionally biased region" description="Basic residues" evidence="1">
    <location>
        <begin position="299"/>
        <end position="309"/>
    </location>
</feature>
<feature type="region of interest" description="Disordered" evidence="1">
    <location>
        <begin position="482"/>
        <end position="512"/>
    </location>
</feature>
<evidence type="ECO:0000313" key="2">
    <source>
        <dbReference type="EMBL" id="CAG5121883.1"/>
    </source>
</evidence>
<feature type="region of interest" description="Disordered" evidence="1">
    <location>
        <begin position="989"/>
        <end position="1043"/>
    </location>
</feature>
<feature type="compositionally biased region" description="Low complexity" evidence="1">
    <location>
        <begin position="773"/>
        <end position="790"/>
    </location>
</feature>